<accession>A0A699R708</accession>
<sequence>LALETKATPIEESTGVTATRFVPRSVMLGQVC</sequence>
<evidence type="ECO:0000313" key="1">
    <source>
        <dbReference type="EMBL" id="GFC80897.1"/>
    </source>
</evidence>
<reference evidence="1" key="1">
    <citation type="journal article" date="2019" name="Sci. Rep.">
        <title>Draft genome of Tanacetum cinerariifolium, the natural source of mosquito coil.</title>
        <authorList>
            <person name="Yamashiro T."/>
            <person name="Shiraishi A."/>
            <person name="Satake H."/>
            <person name="Nakayama K."/>
        </authorList>
    </citation>
    <scope>NUCLEOTIDE SEQUENCE</scope>
</reference>
<feature type="non-terminal residue" evidence="1">
    <location>
        <position position="1"/>
    </location>
</feature>
<protein>
    <submittedName>
        <fullName evidence="1">Uncharacterized protein</fullName>
    </submittedName>
</protein>
<name>A0A699R708_TANCI</name>
<proteinExistence type="predicted"/>
<dbReference type="EMBL" id="BKCJ011077239">
    <property type="protein sequence ID" value="GFC80897.1"/>
    <property type="molecule type" value="Genomic_DNA"/>
</dbReference>
<dbReference type="AlphaFoldDB" id="A0A699R708"/>
<comment type="caution">
    <text evidence="1">The sequence shown here is derived from an EMBL/GenBank/DDBJ whole genome shotgun (WGS) entry which is preliminary data.</text>
</comment>
<gene>
    <name evidence="1" type="ORF">Tci_852867</name>
</gene>
<organism evidence="1">
    <name type="scientific">Tanacetum cinerariifolium</name>
    <name type="common">Dalmatian daisy</name>
    <name type="synonym">Chrysanthemum cinerariifolium</name>
    <dbReference type="NCBI Taxonomy" id="118510"/>
    <lineage>
        <taxon>Eukaryota</taxon>
        <taxon>Viridiplantae</taxon>
        <taxon>Streptophyta</taxon>
        <taxon>Embryophyta</taxon>
        <taxon>Tracheophyta</taxon>
        <taxon>Spermatophyta</taxon>
        <taxon>Magnoliopsida</taxon>
        <taxon>eudicotyledons</taxon>
        <taxon>Gunneridae</taxon>
        <taxon>Pentapetalae</taxon>
        <taxon>asterids</taxon>
        <taxon>campanulids</taxon>
        <taxon>Asterales</taxon>
        <taxon>Asteraceae</taxon>
        <taxon>Asteroideae</taxon>
        <taxon>Anthemideae</taxon>
        <taxon>Anthemidinae</taxon>
        <taxon>Tanacetum</taxon>
    </lineage>
</organism>